<dbReference type="KEGG" id="llu:AKJ09_00382"/>
<dbReference type="Proteomes" id="UP000064967">
    <property type="component" value="Chromosome"/>
</dbReference>
<dbReference type="InterPro" id="IPR006311">
    <property type="entry name" value="TAT_signal"/>
</dbReference>
<organism evidence="3 4">
    <name type="scientific">Labilithrix luteola</name>
    <dbReference type="NCBI Taxonomy" id="1391654"/>
    <lineage>
        <taxon>Bacteria</taxon>
        <taxon>Pseudomonadati</taxon>
        <taxon>Myxococcota</taxon>
        <taxon>Polyangia</taxon>
        <taxon>Polyangiales</taxon>
        <taxon>Labilitrichaceae</taxon>
        <taxon>Labilithrix</taxon>
    </lineage>
</organism>
<keyword evidence="2" id="KW-0732">Signal</keyword>
<keyword evidence="4" id="KW-1185">Reference proteome</keyword>
<gene>
    <name evidence="3" type="ORF">AKJ09_00382</name>
</gene>
<reference evidence="3 4" key="1">
    <citation type="submission" date="2015-08" db="EMBL/GenBank/DDBJ databases">
        <authorList>
            <person name="Babu N.S."/>
            <person name="Beckwith C.J."/>
            <person name="Beseler K.G."/>
            <person name="Brison A."/>
            <person name="Carone J.V."/>
            <person name="Caskin T.P."/>
            <person name="Diamond M."/>
            <person name="Durham M.E."/>
            <person name="Foxe J.M."/>
            <person name="Go M."/>
            <person name="Henderson B.A."/>
            <person name="Jones I.B."/>
            <person name="McGettigan J.A."/>
            <person name="Micheletti S.J."/>
            <person name="Nasrallah M.E."/>
            <person name="Ortiz D."/>
            <person name="Piller C.R."/>
            <person name="Privatt S.R."/>
            <person name="Schneider S.L."/>
            <person name="Sharp S."/>
            <person name="Smith T.C."/>
            <person name="Stanton J.D."/>
            <person name="Ullery H.E."/>
            <person name="Wilson R.J."/>
            <person name="Serrano M.G."/>
            <person name="Buck G."/>
            <person name="Lee V."/>
            <person name="Wang Y."/>
            <person name="Carvalho R."/>
            <person name="Voegtly L."/>
            <person name="Shi R."/>
            <person name="Duckworth R."/>
            <person name="Johnson A."/>
            <person name="Loviza R."/>
            <person name="Walstead R."/>
            <person name="Shah Z."/>
            <person name="Kiflezghi M."/>
            <person name="Wade K."/>
            <person name="Ball S.L."/>
            <person name="Bradley K.W."/>
            <person name="Asai D.J."/>
            <person name="Bowman C.A."/>
            <person name="Russell D.A."/>
            <person name="Pope W.H."/>
            <person name="Jacobs-Sera D."/>
            <person name="Hendrix R.W."/>
            <person name="Hatfull G.F."/>
        </authorList>
    </citation>
    <scope>NUCLEOTIDE SEQUENCE [LARGE SCALE GENOMIC DNA]</scope>
    <source>
        <strain evidence="3 4">DSM 27648</strain>
    </source>
</reference>
<proteinExistence type="predicted"/>
<feature type="chain" id="PRO_5005466123" evidence="2">
    <location>
        <begin position="25"/>
        <end position="181"/>
    </location>
</feature>
<feature type="compositionally biased region" description="Basic and acidic residues" evidence="1">
    <location>
        <begin position="63"/>
        <end position="75"/>
    </location>
</feature>
<name>A0A0K1PJK8_9BACT</name>
<protein>
    <submittedName>
        <fullName evidence="3">Uncharacterized protein</fullName>
    </submittedName>
</protein>
<evidence type="ECO:0000313" key="4">
    <source>
        <dbReference type="Proteomes" id="UP000064967"/>
    </source>
</evidence>
<dbReference type="STRING" id="1391654.AKJ09_00382"/>
<evidence type="ECO:0000313" key="3">
    <source>
        <dbReference type="EMBL" id="AKU93718.1"/>
    </source>
</evidence>
<dbReference type="AlphaFoldDB" id="A0A0K1PJK8"/>
<evidence type="ECO:0000256" key="1">
    <source>
        <dbReference type="SAM" id="MobiDB-lite"/>
    </source>
</evidence>
<sequence length="181" mass="18988">MRIDTRRAALRAAGKVALVSSALACGATSGVEVPEAAATDVTKAPDARDTPVNEEPSATTKDAAPRDSASRDAKTSTDSSTKTCEQGEEGFACCQNQLHAEHPDATPLHETDARTVACCAVLSAHYDALVADGGSEGWGWEKDVSLKRMCCAALDFQGATCTPWGPPMPPAMRRLTERLVA</sequence>
<feature type="signal peptide" evidence="2">
    <location>
        <begin position="1"/>
        <end position="24"/>
    </location>
</feature>
<feature type="region of interest" description="Disordered" evidence="1">
    <location>
        <begin position="34"/>
        <end position="83"/>
    </location>
</feature>
<dbReference type="PROSITE" id="PS51318">
    <property type="entry name" value="TAT"/>
    <property type="match status" value="1"/>
</dbReference>
<evidence type="ECO:0000256" key="2">
    <source>
        <dbReference type="SAM" id="SignalP"/>
    </source>
</evidence>
<dbReference type="RefSeq" id="WP_146645430.1">
    <property type="nucleotide sequence ID" value="NZ_CP012333.1"/>
</dbReference>
<accession>A0A0K1PJK8</accession>
<dbReference type="EMBL" id="CP012333">
    <property type="protein sequence ID" value="AKU93718.1"/>
    <property type="molecule type" value="Genomic_DNA"/>
</dbReference>